<name>A0A1H0BZA4_9HYPH</name>
<dbReference type="InterPro" id="IPR013217">
    <property type="entry name" value="Methyltransf_12"/>
</dbReference>
<keyword evidence="2" id="KW-0808">Transferase</keyword>
<dbReference type="Proteomes" id="UP000198793">
    <property type="component" value="Unassembled WGS sequence"/>
</dbReference>
<evidence type="ECO:0000313" key="3">
    <source>
        <dbReference type="Proteomes" id="UP000198793"/>
    </source>
</evidence>
<dbReference type="STRING" id="1166073.SAMN05192530_10165"/>
<keyword evidence="2" id="KW-0489">Methyltransferase</keyword>
<proteinExistence type="predicted"/>
<dbReference type="CDD" id="cd02440">
    <property type="entry name" value="AdoMet_MTases"/>
    <property type="match status" value="1"/>
</dbReference>
<evidence type="ECO:0000259" key="1">
    <source>
        <dbReference type="Pfam" id="PF08242"/>
    </source>
</evidence>
<feature type="domain" description="Methyltransferase type 12" evidence="1">
    <location>
        <begin position="57"/>
        <end position="153"/>
    </location>
</feature>
<evidence type="ECO:0000313" key="2">
    <source>
        <dbReference type="EMBL" id="SDN50886.1"/>
    </source>
</evidence>
<dbReference type="RefSeq" id="WP_090667247.1">
    <property type="nucleotide sequence ID" value="NZ_FNIT01000001.1"/>
</dbReference>
<dbReference type="InterPro" id="IPR029063">
    <property type="entry name" value="SAM-dependent_MTases_sf"/>
</dbReference>
<dbReference type="GO" id="GO:0008168">
    <property type="term" value="F:methyltransferase activity"/>
    <property type="evidence" value="ECO:0007669"/>
    <property type="project" value="UniProtKB-KW"/>
</dbReference>
<dbReference type="Gene3D" id="3.40.50.150">
    <property type="entry name" value="Vaccinia Virus protein VP39"/>
    <property type="match status" value="1"/>
</dbReference>
<dbReference type="SUPFAM" id="SSF53335">
    <property type="entry name" value="S-adenosyl-L-methionine-dependent methyltransferases"/>
    <property type="match status" value="1"/>
</dbReference>
<gene>
    <name evidence="2" type="ORF">SAMN05192530_10165</name>
</gene>
<dbReference type="Pfam" id="PF08242">
    <property type="entry name" value="Methyltransf_12"/>
    <property type="match status" value="1"/>
</dbReference>
<dbReference type="GO" id="GO:0032259">
    <property type="term" value="P:methylation"/>
    <property type="evidence" value="ECO:0007669"/>
    <property type="project" value="UniProtKB-KW"/>
</dbReference>
<dbReference type="EMBL" id="FNIT01000001">
    <property type="protein sequence ID" value="SDN50886.1"/>
    <property type="molecule type" value="Genomic_DNA"/>
</dbReference>
<protein>
    <submittedName>
        <fullName evidence="2">Methyltransferase domain-containing protein</fullName>
    </submittedName>
</protein>
<accession>A0A1H0BZA4</accession>
<dbReference type="OrthoDB" id="8385759at2"/>
<dbReference type="AlphaFoldDB" id="A0A1H0BZA4"/>
<keyword evidence="3" id="KW-1185">Reference proteome</keyword>
<reference evidence="2 3" key="1">
    <citation type="submission" date="2016-10" db="EMBL/GenBank/DDBJ databases">
        <authorList>
            <person name="de Groot N.N."/>
        </authorList>
    </citation>
    <scope>NUCLEOTIDE SEQUENCE [LARGE SCALE GENOMIC DNA]</scope>
    <source>
        <strain evidence="3">L7-484,KACC 16230,DSM 25025</strain>
    </source>
</reference>
<sequence>MDPYRQANLLNWNERAALHSTDTTGSYRIAKVLAGGSSLHAIEEGEIGDITGLDVVHLQCHIGLDTLSLKHLGARSVAGLDFSPVAIAAANDFARRAGTEARFVEGVVEAAPDLLGRACFDLAFVTWGAINWLSDIELWARTVAALLRPGGRLYLLEGHPQMNQCELRDGRLAFEFPHTGATRDPLAFDEAQTYTGDARKLEATRNYEWIHPLGSIVGALLAAGLRLDFLHEHDRIAWRAFEGMVEDGEDLFRLPPGIAAPPLAFSIGASRPR</sequence>
<organism evidence="2 3">
    <name type="scientific">Aureimonas jatrophae</name>
    <dbReference type="NCBI Taxonomy" id="1166073"/>
    <lineage>
        <taxon>Bacteria</taxon>
        <taxon>Pseudomonadati</taxon>
        <taxon>Pseudomonadota</taxon>
        <taxon>Alphaproteobacteria</taxon>
        <taxon>Hyphomicrobiales</taxon>
        <taxon>Aurantimonadaceae</taxon>
        <taxon>Aureimonas</taxon>
    </lineage>
</organism>